<name>A0A1B6NX69_9ZZZZ</name>
<proteinExistence type="predicted"/>
<protein>
    <submittedName>
        <fullName evidence="1">Uncharacterized protein</fullName>
    </submittedName>
</protein>
<evidence type="ECO:0000313" key="1">
    <source>
        <dbReference type="EMBL" id="KTF08020.1"/>
    </source>
</evidence>
<sequence>MSLSMKKSNFELFSLSISSRIQASNPTMIRRVSSL</sequence>
<dbReference type="EMBL" id="AYSL01000200">
    <property type="protein sequence ID" value="KTF08020.1"/>
    <property type="molecule type" value="Genomic_DNA"/>
</dbReference>
<gene>
    <name evidence="1" type="ORF">MGSAQ_000485</name>
</gene>
<dbReference type="AlphaFoldDB" id="A0A1B6NX69"/>
<accession>A0A1B6NX69</accession>
<reference evidence="1" key="1">
    <citation type="submission" date="2013-11" db="EMBL/GenBank/DDBJ databases">
        <title>Microbial diversity, functional groups and degradation webs in Northern and Southern Mediterranean and Red Sea marine crude oil polluted sites.</title>
        <authorList>
            <person name="Daffonchio D."/>
            <person name="Mapelli F."/>
            <person name="Ferrer M."/>
            <person name="Richter M."/>
            <person name="Cherif A."/>
            <person name="Malkawi H.I."/>
            <person name="Yakimov M.M."/>
            <person name="Abdel-Fattah Y.R."/>
            <person name="Blaghen M."/>
            <person name="Golyshin P.N."/>
            <person name="Kalogerakis N."/>
            <person name="Boon N."/>
            <person name="Magagnini M."/>
            <person name="Fava F."/>
        </authorList>
    </citation>
    <scope>NUCLEOTIDE SEQUENCE</scope>
</reference>
<comment type="caution">
    <text evidence="1">The sequence shown here is derived from an EMBL/GenBank/DDBJ whole genome shotgun (WGS) entry which is preliminary data.</text>
</comment>
<organism evidence="1">
    <name type="scientific">marine sediment metagenome</name>
    <dbReference type="NCBI Taxonomy" id="412755"/>
    <lineage>
        <taxon>unclassified sequences</taxon>
        <taxon>metagenomes</taxon>
        <taxon>ecological metagenomes</taxon>
    </lineage>
</organism>